<keyword evidence="1 4" id="KW-0489">Methyltransferase</keyword>
<dbReference type="GO" id="GO:0008168">
    <property type="term" value="F:methyltransferase activity"/>
    <property type="evidence" value="ECO:0007669"/>
    <property type="project" value="UniProtKB-KW"/>
</dbReference>
<dbReference type="PANTHER" id="PTHR43619">
    <property type="entry name" value="S-ADENOSYL-L-METHIONINE-DEPENDENT METHYLTRANSFERASE YKTD-RELATED"/>
    <property type="match status" value="1"/>
</dbReference>
<evidence type="ECO:0000256" key="3">
    <source>
        <dbReference type="SAM" id="MobiDB-lite"/>
    </source>
</evidence>
<gene>
    <name evidence="4" type="ORF">DKG74_02960</name>
</gene>
<dbReference type="Gene3D" id="3.40.50.150">
    <property type="entry name" value="Vaccinia Virus protein VP39"/>
    <property type="match status" value="1"/>
</dbReference>
<proteinExistence type="predicted"/>
<evidence type="ECO:0000256" key="1">
    <source>
        <dbReference type="ARBA" id="ARBA00022603"/>
    </source>
</evidence>
<evidence type="ECO:0000313" key="5">
    <source>
        <dbReference type="Proteomes" id="UP000245461"/>
    </source>
</evidence>
<dbReference type="GO" id="GO:0032259">
    <property type="term" value="P:methylation"/>
    <property type="evidence" value="ECO:0007669"/>
    <property type="project" value="UniProtKB-KW"/>
</dbReference>
<feature type="region of interest" description="Disordered" evidence="3">
    <location>
        <begin position="1"/>
        <end position="37"/>
    </location>
</feature>
<name>A0A317EG58_9PROT</name>
<dbReference type="SUPFAM" id="SSF53335">
    <property type="entry name" value="S-adenosyl-L-methionine-dependent methyltransferases"/>
    <property type="match status" value="1"/>
</dbReference>
<accession>A0A317EG58</accession>
<evidence type="ECO:0000313" key="4">
    <source>
        <dbReference type="EMBL" id="PWR26058.1"/>
    </source>
</evidence>
<reference evidence="4 5" key="1">
    <citation type="submission" date="2018-05" db="EMBL/GenBank/DDBJ databases">
        <title>Zavarzinia sp. HR-AS.</title>
        <authorList>
            <person name="Lee Y."/>
            <person name="Jeon C.O."/>
        </authorList>
    </citation>
    <scope>NUCLEOTIDE SEQUENCE [LARGE SCALE GENOMIC DNA]</scope>
    <source>
        <strain evidence="4 5">HR-AS</strain>
    </source>
</reference>
<keyword evidence="2 4" id="KW-0808">Transferase</keyword>
<organism evidence="4 5">
    <name type="scientific">Zavarzinia aquatilis</name>
    <dbReference type="NCBI Taxonomy" id="2211142"/>
    <lineage>
        <taxon>Bacteria</taxon>
        <taxon>Pseudomonadati</taxon>
        <taxon>Pseudomonadota</taxon>
        <taxon>Alphaproteobacteria</taxon>
        <taxon>Rhodospirillales</taxon>
        <taxon>Zavarziniaceae</taxon>
        <taxon>Zavarzinia</taxon>
    </lineage>
</organism>
<dbReference type="PANTHER" id="PTHR43619:SF2">
    <property type="entry name" value="S-ADENOSYL-L-METHIONINE-DEPENDENT METHYLTRANSFERASES SUPERFAMILY PROTEIN"/>
    <property type="match status" value="1"/>
</dbReference>
<keyword evidence="5" id="KW-1185">Reference proteome</keyword>
<dbReference type="Proteomes" id="UP000245461">
    <property type="component" value="Unassembled WGS sequence"/>
</dbReference>
<dbReference type="InterPro" id="IPR007213">
    <property type="entry name" value="Ppm1/Ppm2/Tcmp"/>
</dbReference>
<protein>
    <submittedName>
        <fullName evidence="4">Methyltransferase</fullName>
    </submittedName>
</protein>
<dbReference type="Pfam" id="PF04072">
    <property type="entry name" value="LCM"/>
    <property type="match status" value="1"/>
</dbReference>
<dbReference type="OrthoDB" id="7063113at2"/>
<feature type="compositionally biased region" description="Polar residues" evidence="3">
    <location>
        <begin position="1"/>
        <end position="16"/>
    </location>
</feature>
<comment type="caution">
    <text evidence="4">The sequence shown here is derived from an EMBL/GenBank/DDBJ whole genome shotgun (WGS) entry which is preliminary data.</text>
</comment>
<dbReference type="InterPro" id="IPR029063">
    <property type="entry name" value="SAM-dependent_MTases_sf"/>
</dbReference>
<sequence>MVSNRCTLSQSQPVTGSRSRAIRASRASRERPGLREAPSSSYMGIRITAGARPVSAAIRAIAAWRAGARRGGNMAESSSFSFTALYTGETWQASGLSLPELRTPAGDVMYRLLGPAEWAANAVFGTNLRQSLVARHALIDRLVIGHLQDWPDAQILEIACGLSARGCRFARQFPELRYVEADLPAMAANKARALARIPGRSRRHEVVPIDILAPSGPHALETVLTGYFDRTRPLIVITEGLMNYFPRPVATHVWRRLAEALRGFPCAGYVMETYPAPKPRLLRAVAGAGAAALRLISRSHAGIHFRTADQAARHLSGAGFAEVDVVWPAENALLCVLDCRTGTARVAGQGG</sequence>
<dbReference type="AlphaFoldDB" id="A0A317EG58"/>
<dbReference type="EMBL" id="QGLE01000001">
    <property type="protein sequence ID" value="PWR26058.1"/>
    <property type="molecule type" value="Genomic_DNA"/>
</dbReference>
<evidence type="ECO:0000256" key="2">
    <source>
        <dbReference type="ARBA" id="ARBA00022679"/>
    </source>
</evidence>